<dbReference type="Gene3D" id="2.120.10.30">
    <property type="entry name" value="TolB, C-terminal domain"/>
    <property type="match status" value="1"/>
</dbReference>
<dbReference type="KEGG" id="sphv:F9278_00540"/>
<keyword evidence="3" id="KW-1185">Reference proteome</keyword>
<evidence type="ECO:0000313" key="3">
    <source>
        <dbReference type="Proteomes" id="UP000327294"/>
    </source>
</evidence>
<evidence type="ECO:0000259" key="1">
    <source>
        <dbReference type="Pfam" id="PF07995"/>
    </source>
</evidence>
<dbReference type="SUPFAM" id="SSF50952">
    <property type="entry name" value="Soluble quinoprotein glucose dehydrogenase"/>
    <property type="match status" value="1"/>
</dbReference>
<proteinExistence type="predicted"/>
<feature type="domain" description="Glucose/Sorbosone dehydrogenase" evidence="1">
    <location>
        <begin position="146"/>
        <end position="485"/>
    </location>
</feature>
<protein>
    <submittedName>
        <fullName evidence="2">PQQ-dependent sugar dehydrogenase</fullName>
    </submittedName>
</protein>
<sequence length="704" mass="76591">MAASPALRRRAHSLIPLPLVVLALLLSALVALPGTARAAAAGPLTDPIPERPAASGIGLTVEEYAAFPKTEPPPGPVTDPRLMRYARINHLGELPDRSGRKAVPDLNGKLYFVRDSRDGAGTPHLYLDIAATFSPAFFASRGLGQGFGFVTFDPDFRRNGRFYTVHTELASATTAVPDHRQQATTVYHGVVTEWTATDPAADTFAGTRREILRIGFAGPVHGIQQIDFNPTAGRHAPDRGLLYLAVGEGGQGARNSEPLSLALPHGKILRIDPRGTNSTNGEYGIPPDNPFTATPGAIGEIYAYGLRDPHRFSWDPAGAHRMYVGNIGQHAVESVYEVRAGDNFGWSEREGPFVFDKRATDPCDQILPLPEDDAKYGYTYPVVAYDHDPPADWNCTSDVGRAVVGGFVYRGSALPALRGKYIFGDIVDGRLLFADTKDMRRDSGQLAQLYDLMLYDASGKRVTMRDLAQSPRVDLHFGRDAKGELYLLSKANGKIWKITGTRAFASCDTTGSRLTHVMDGRNWAPVTPSKWRFPGREAVLAEAGVQRPGPRRPSGYAVLTAGPAAYGDVRIDAEVRMDTPVETTNRDVIIVFDHQSDTRFSYAHLSQDNTIYPHNGVFVVNDTDRLRVDDQWNGTTGAPPAVTDTDWHKVRVVRCASTGEIAVYVDGAKRPLMTAVDTTLTSGRVGFGSFDNTGRLRGLRVSSP</sequence>
<dbReference type="Proteomes" id="UP000327294">
    <property type="component" value="Chromosome"/>
</dbReference>
<dbReference type="RefSeq" id="WP_152166471.1">
    <property type="nucleotide sequence ID" value="NZ_CP045096.1"/>
</dbReference>
<dbReference type="InterPro" id="IPR012938">
    <property type="entry name" value="Glc/Sorbosone_DH"/>
</dbReference>
<organism evidence="2 3">
    <name type="scientific">Streptomyces phaeolivaceus</name>
    <dbReference type="NCBI Taxonomy" id="2653200"/>
    <lineage>
        <taxon>Bacteria</taxon>
        <taxon>Bacillati</taxon>
        <taxon>Actinomycetota</taxon>
        <taxon>Actinomycetes</taxon>
        <taxon>Kitasatosporales</taxon>
        <taxon>Streptomycetaceae</taxon>
        <taxon>Streptomyces</taxon>
    </lineage>
</organism>
<reference evidence="2 3" key="1">
    <citation type="submission" date="2019-10" db="EMBL/GenBank/DDBJ databases">
        <title>Streptomyces sp. strain GY16 isolated from leaves of Broussonetia papyrifera.</title>
        <authorList>
            <person name="Mo P."/>
        </authorList>
    </citation>
    <scope>NUCLEOTIDE SEQUENCE [LARGE SCALE GENOMIC DNA]</scope>
    <source>
        <strain evidence="2 3">GY16</strain>
    </source>
</reference>
<dbReference type="EMBL" id="CP045096">
    <property type="protein sequence ID" value="QFQ94936.1"/>
    <property type="molecule type" value="Genomic_DNA"/>
</dbReference>
<dbReference type="Gene3D" id="2.60.120.560">
    <property type="entry name" value="Exo-inulinase, domain 1"/>
    <property type="match status" value="1"/>
</dbReference>
<dbReference type="InterPro" id="IPR011042">
    <property type="entry name" value="6-blade_b-propeller_TolB-like"/>
</dbReference>
<dbReference type="PANTHER" id="PTHR19328">
    <property type="entry name" value="HEDGEHOG-INTERACTING PROTEIN"/>
    <property type="match status" value="1"/>
</dbReference>
<evidence type="ECO:0000313" key="2">
    <source>
        <dbReference type="EMBL" id="QFQ94936.1"/>
    </source>
</evidence>
<dbReference type="InterPro" id="IPR011041">
    <property type="entry name" value="Quinoprot_gluc/sorb_DH_b-prop"/>
</dbReference>
<dbReference type="PANTHER" id="PTHR19328:SF75">
    <property type="entry name" value="ALDOSE SUGAR DEHYDROGENASE YLII"/>
    <property type="match status" value="1"/>
</dbReference>
<accession>A0A5P8JVX9</accession>
<name>A0A5P8JVX9_9ACTN</name>
<gene>
    <name evidence="2" type="ORF">F9278_00540</name>
</gene>
<dbReference type="Pfam" id="PF07995">
    <property type="entry name" value="GSDH"/>
    <property type="match status" value="1"/>
</dbReference>
<dbReference type="AlphaFoldDB" id="A0A5P8JVX9"/>